<dbReference type="EMBL" id="JADIME010000006">
    <property type="protein sequence ID" value="MBO8464451.1"/>
    <property type="molecule type" value="Genomic_DNA"/>
</dbReference>
<gene>
    <name evidence="1" type="ORF">IAB93_00465</name>
</gene>
<dbReference type="AlphaFoldDB" id="A0A9D9I1W7"/>
<proteinExistence type="predicted"/>
<protein>
    <recommendedName>
        <fullName evidence="3">Crp/Fnr family transcriptional regulator</fullName>
    </recommendedName>
</protein>
<accession>A0A9D9I1W7</accession>
<name>A0A9D9I1W7_9BACT</name>
<evidence type="ECO:0000313" key="2">
    <source>
        <dbReference type="Proteomes" id="UP000823597"/>
    </source>
</evidence>
<evidence type="ECO:0008006" key="3">
    <source>
        <dbReference type="Google" id="ProtNLM"/>
    </source>
</evidence>
<reference evidence="1" key="1">
    <citation type="submission" date="2020-10" db="EMBL/GenBank/DDBJ databases">
        <authorList>
            <person name="Gilroy R."/>
        </authorList>
    </citation>
    <scope>NUCLEOTIDE SEQUENCE</scope>
    <source>
        <strain evidence="1">10037</strain>
    </source>
</reference>
<sequence length="73" mass="8406">MPIRYLGQIWTIERKRTIMAGDASERYDALVRQRPELIQQVPIKAIASYLGIAETSLSRLRNPKNHSSRKPSK</sequence>
<comment type="caution">
    <text evidence="1">The sequence shown here is derived from an EMBL/GenBank/DDBJ whole genome shotgun (WGS) entry which is preliminary data.</text>
</comment>
<reference evidence="1" key="2">
    <citation type="journal article" date="2021" name="PeerJ">
        <title>Extensive microbial diversity within the chicken gut microbiome revealed by metagenomics and culture.</title>
        <authorList>
            <person name="Gilroy R."/>
            <person name="Ravi A."/>
            <person name="Getino M."/>
            <person name="Pursley I."/>
            <person name="Horton D.L."/>
            <person name="Alikhan N.F."/>
            <person name="Baker D."/>
            <person name="Gharbi K."/>
            <person name="Hall N."/>
            <person name="Watson M."/>
            <person name="Adriaenssens E.M."/>
            <person name="Foster-Nyarko E."/>
            <person name="Jarju S."/>
            <person name="Secka A."/>
            <person name="Antonio M."/>
            <person name="Oren A."/>
            <person name="Chaudhuri R.R."/>
            <person name="La Ragione R."/>
            <person name="Hildebrand F."/>
            <person name="Pallen M.J."/>
        </authorList>
    </citation>
    <scope>NUCLEOTIDE SEQUENCE</scope>
    <source>
        <strain evidence="1">10037</strain>
    </source>
</reference>
<evidence type="ECO:0000313" key="1">
    <source>
        <dbReference type="EMBL" id="MBO8464451.1"/>
    </source>
</evidence>
<dbReference type="Proteomes" id="UP000823597">
    <property type="component" value="Unassembled WGS sequence"/>
</dbReference>
<organism evidence="1 2">
    <name type="scientific">Candidatus Merdivivens pullistercoris</name>
    <dbReference type="NCBI Taxonomy" id="2840873"/>
    <lineage>
        <taxon>Bacteria</taxon>
        <taxon>Pseudomonadati</taxon>
        <taxon>Bacteroidota</taxon>
        <taxon>Bacteroidia</taxon>
        <taxon>Bacteroidales</taxon>
        <taxon>Muribaculaceae</taxon>
        <taxon>Muribaculaceae incertae sedis</taxon>
        <taxon>Candidatus Merdivivens</taxon>
    </lineage>
</organism>